<evidence type="ECO:0000313" key="2">
    <source>
        <dbReference type="Proteomes" id="UP000238479"/>
    </source>
</evidence>
<sequence length="73" mass="8313">MGHSGMAGRVYKSPRIENVYHDECISFRHGECMPFKHSEYGVQVPPVSETCIMVRARIDLAIEISCAKKQQRC</sequence>
<accession>A0A2P6RTF9</accession>
<dbReference type="AlphaFoldDB" id="A0A2P6RTF9"/>
<evidence type="ECO:0000313" key="1">
    <source>
        <dbReference type="EMBL" id="PRQ49692.1"/>
    </source>
</evidence>
<dbReference type="Proteomes" id="UP000238479">
    <property type="component" value="Chromosome 2"/>
</dbReference>
<organism evidence="1 2">
    <name type="scientific">Rosa chinensis</name>
    <name type="common">China rose</name>
    <dbReference type="NCBI Taxonomy" id="74649"/>
    <lineage>
        <taxon>Eukaryota</taxon>
        <taxon>Viridiplantae</taxon>
        <taxon>Streptophyta</taxon>
        <taxon>Embryophyta</taxon>
        <taxon>Tracheophyta</taxon>
        <taxon>Spermatophyta</taxon>
        <taxon>Magnoliopsida</taxon>
        <taxon>eudicotyledons</taxon>
        <taxon>Gunneridae</taxon>
        <taxon>Pentapetalae</taxon>
        <taxon>rosids</taxon>
        <taxon>fabids</taxon>
        <taxon>Rosales</taxon>
        <taxon>Rosaceae</taxon>
        <taxon>Rosoideae</taxon>
        <taxon>Rosoideae incertae sedis</taxon>
        <taxon>Rosa</taxon>
    </lineage>
</organism>
<protein>
    <submittedName>
        <fullName evidence="1">Uncharacterized protein</fullName>
    </submittedName>
</protein>
<proteinExistence type="predicted"/>
<keyword evidence="2" id="KW-1185">Reference proteome</keyword>
<name>A0A2P6RTF9_ROSCH</name>
<dbReference type="EMBL" id="PDCK01000040">
    <property type="protein sequence ID" value="PRQ49692.1"/>
    <property type="molecule type" value="Genomic_DNA"/>
</dbReference>
<comment type="caution">
    <text evidence="1">The sequence shown here is derived from an EMBL/GenBank/DDBJ whole genome shotgun (WGS) entry which is preliminary data.</text>
</comment>
<gene>
    <name evidence="1" type="ORF">RchiOBHm_Chr2g0124761</name>
</gene>
<dbReference type="Gramene" id="PRQ49692">
    <property type="protein sequence ID" value="PRQ49692"/>
    <property type="gene ID" value="RchiOBHm_Chr2g0124761"/>
</dbReference>
<reference evidence="1 2" key="1">
    <citation type="journal article" date="2018" name="Nat. Genet.">
        <title>The Rosa genome provides new insights in the design of modern roses.</title>
        <authorList>
            <person name="Bendahmane M."/>
        </authorList>
    </citation>
    <scope>NUCLEOTIDE SEQUENCE [LARGE SCALE GENOMIC DNA]</scope>
    <source>
        <strain evidence="2">cv. Old Blush</strain>
    </source>
</reference>